<evidence type="ECO:0000256" key="1">
    <source>
        <dbReference type="ARBA" id="ARBA00022475"/>
    </source>
</evidence>
<feature type="transmembrane region" description="Helical" evidence="5">
    <location>
        <begin position="59"/>
        <end position="78"/>
    </location>
</feature>
<reference evidence="6" key="1">
    <citation type="journal article" date="2022" name="Int. J. Syst. Evol. Microbiol.">
        <title>Apilactobacillus apisilvae sp. nov., Nicolia spurrieriana gen. nov. sp. nov., Bombilactobacillus folatiphilus sp. nov. and Bombilactobacillus thymidiniphilus sp. nov., four new lactic acid bacterial isolates from stingless bees Tetragonula carbonaria and Austroplebeia australis.</title>
        <authorList>
            <person name="Oliphant S.A."/>
            <person name="Watson-Haigh N.S."/>
            <person name="Sumby K.M."/>
            <person name="Gardner J."/>
            <person name="Groom S."/>
            <person name="Jiranek V."/>
        </authorList>
    </citation>
    <scope>NUCLEOTIDE SEQUENCE</scope>
    <source>
        <strain evidence="6">SGEP1_A5</strain>
    </source>
</reference>
<evidence type="ECO:0000313" key="7">
    <source>
        <dbReference type="Proteomes" id="UP000831181"/>
    </source>
</evidence>
<feature type="transmembrane region" description="Helical" evidence="5">
    <location>
        <begin position="90"/>
        <end position="110"/>
    </location>
</feature>
<gene>
    <name evidence="6" type="ORF">MOO44_03455</name>
</gene>
<dbReference type="InterPro" id="IPR010899">
    <property type="entry name" value="UPF0344"/>
</dbReference>
<dbReference type="EMBL" id="CP093361">
    <property type="protein sequence ID" value="UQS87228.1"/>
    <property type="molecule type" value="Genomic_DNA"/>
</dbReference>
<dbReference type="Pfam" id="PF07457">
    <property type="entry name" value="DUF1516"/>
    <property type="match status" value="1"/>
</dbReference>
<keyword evidence="1" id="KW-1003">Cell membrane</keyword>
<name>A0A976RSV3_9LACO</name>
<sequence>MILWLHIIFALILIISTVMALSLRSGNQFYVMIDRFCYLVFLVSGIVLFPHAWDRNPILTVAKVVAAIILIGLLEMTFAKQKKHQLNKTWITTLAVLLIIVLLLGVILAGGRPFFK</sequence>
<dbReference type="RefSeq" id="WP_260117028.1">
    <property type="nucleotide sequence ID" value="NZ_CP093361.1"/>
</dbReference>
<proteinExistence type="predicted"/>
<protein>
    <submittedName>
        <fullName evidence="6">YisL family protein</fullName>
    </submittedName>
</protein>
<keyword evidence="2 5" id="KW-0812">Transmembrane</keyword>
<organism evidence="6 7">
    <name type="scientific">Nicoliella spurrieriana</name>
    <dbReference type="NCBI Taxonomy" id="2925830"/>
    <lineage>
        <taxon>Bacteria</taxon>
        <taxon>Bacillati</taxon>
        <taxon>Bacillota</taxon>
        <taxon>Bacilli</taxon>
        <taxon>Lactobacillales</taxon>
        <taxon>Lactobacillaceae</taxon>
        <taxon>Nicoliella</taxon>
    </lineage>
</organism>
<keyword evidence="4 5" id="KW-0472">Membrane</keyword>
<evidence type="ECO:0000256" key="2">
    <source>
        <dbReference type="ARBA" id="ARBA00022692"/>
    </source>
</evidence>
<feature type="transmembrane region" description="Helical" evidence="5">
    <location>
        <begin position="36"/>
        <end position="53"/>
    </location>
</feature>
<keyword evidence="3 5" id="KW-1133">Transmembrane helix</keyword>
<evidence type="ECO:0000313" key="6">
    <source>
        <dbReference type="EMBL" id="UQS87228.1"/>
    </source>
</evidence>
<evidence type="ECO:0000256" key="5">
    <source>
        <dbReference type="SAM" id="Phobius"/>
    </source>
</evidence>
<keyword evidence="7" id="KW-1185">Reference proteome</keyword>
<dbReference type="KEGG" id="lbe:MOO44_03455"/>
<feature type="transmembrane region" description="Helical" evidence="5">
    <location>
        <begin position="6"/>
        <end position="24"/>
    </location>
</feature>
<evidence type="ECO:0000256" key="3">
    <source>
        <dbReference type="ARBA" id="ARBA00022989"/>
    </source>
</evidence>
<accession>A0A976RSV3</accession>
<evidence type="ECO:0000256" key="4">
    <source>
        <dbReference type="ARBA" id="ARBA00023136"/>
    </source>
</evidence>
<dbReference type="AlphaFoldDB" id="A0A976RSV3"/>
<dbReference type="Proteomes" id="UP000831181">
    <property type="component" value="Chromosome"/>
</dbReference>